<evidence type="ECO:0000256" key="1">
    <source>
        <dbReference type="ARBA" id="ARBA00004123"/>
    </source>
</evidence>
<feature type="region of interest" description="Disordered" evidence="7">
    <location>
        <begin position="1"/>
        <end position="27"/>
    </location>
</feature>
<comment type="similarity">
    <text evidence="2">Belongs to the TAF8 family.</text>
</comment>
<feature type="region of interest" description="Disordered" evidence="7">
    <location>
        <begin position="271"/>
        <end position="321"/>
    </location>
</feature>
<accession>A0A061HH96</accession>
<evidence type="ECO:0000256" key="5">
    <source>
        <dbReference type="ARBA" id="ARBA00023163"/>
    </source>
</evidence>
<sequence>MAPLSPIISRKRTSPSDYDNSSEPVPKRIGLDLATPSSSVSLSQCSSSKMVPVMFDDDPHNLLLRSITLALQHVGFSAATPEALEAICDGVETYALRFLSKVTESMLCSRRSQPIPTDFGFALKEFDVPLLSIEPHLKPPISPSKTQVRLEELTSEKLPVQTDNILLGDELSGDMDKRERPYIPKNFPSFPSKHTYKWTEKESARESDPRKIREEAAKVARQGEEALRRLTKVGKIGKEKDAKKIASRDPRSKERHQIWESVMKSLLSWSKTASSVSELSSGTEEESRSMIVNAERPYFRKGPPARKKRAPSTDMYESLKV</sequence>
<dbReference type="InterPro" id="IPR019473">
    <property type="entry name" value="TFIID_su8_C"/>
</dbReference>
<dbReference type="Pfam" id="PF10406">
    <property type="entry name" value="TAF8_C"/>
    <property type="match status" value="1"/>
</dbReference>
<dbReference type="InterPro" id="IPR009072">
    <property type="entry name" value="Histone-fold"/>
</dbReference>
<evidence type="ECO:0000313" key="11">
    <source>
        <dbReference type="EMBL" id="SUZ11234.1"/>
    </source>
</evidence>
<dbReference type="EMBL" id="KE375084">
    <property type="protein sequence ID" value="EPQ64054.1"/>
    <property type="molecule type" value="Genomic_DNA"/>
</dbReference>
<reference evidence="12" key="1">
    <citation type="journal article" date="2013" name="Nat. Genet.">
        <title>The wheat powdery mildew genome shows the unique evolution of an obligate biotroph.</title>
        <authorList>
            <person name="Wicker T."/>
            <person name="Oberhaensli S."/>
            <person name="Parlange F."/>
            <person name="Buchmann J.P."/>
            <person name="Shatalina M."/>
            <person name="Roffler S."/>
            <person name="Ben-David R."/>
            <person name="Dolezel J."/>
            <person name="Simkova H."/>
            <person name="Schulze-Lefert P."/>
            <person name="Spanu P.D."/>
            <person name="Bruggmann R."/>
            <person name="Amselem J."/>
            <person name="Quesneville H."/>
            <person name="Ver Loren van Themaat E."/>
            <person name="Paape T."/>
            <person name="Shimizu K.K."/>
            <person name="Keller B."/>
        </authorList>
    </citation>
    <scope>NUCLEOTIDE SEQUENCE [LARGE SCALE GENOMIC DNA]</scope>
    <source>
        <strain evidence="12">96224</strain>
    </source>
</reference>
<evidence type="ECO:0000256" key="7">
    <source>
        <dbReference type="SAM" id="MobiDB-lite"/>
    </source>
</evidence>
<dbReference type="Pfam" id="PF07524">
    <property type="entry name" value="Bromo_TP"/>
    <property type="match status" value="1"/>
</dbReference>
<dbReference type="GO" id="GO:0046982">
    <property type="term" value="F:protein heterodimerization activity"/>
    <property type="evidence" value="ECO:0007669"/>
    <property type="project" value="InterPro"/>
</dbReference>
<reference evidence="10" key="2">
    <citation type="submission" date="2013-01" db="EMBL/GenBank/DDBJ databases">
        <title>The wheat powdery mildew genome reveals unique evolution of an obligate biotroph.</title>
        <authorList>
            <person name="Oberhaensli S."/>
            <person name="Wicker T."/>
            <person name="Keller B."/>
        </authorList>
    </citation>
    <scope>NUCLEOTIDE SEQUENCE</scope>
    <source>
        <strain evidence="10">96224</strain>
    </source>
</reference>
<evidence type="ECO:0000259" key="8">
    <source>
        <dbReference type="Pfam" id="PF07524"/>
    </source>
</evidence>
<dbReference type="Gene3D" id="1.10.20.10">
    <property type="entry name" value="Histone, subunit A"/>
    <property type="match status" value="1"/>
</dbReference>
<evidence type="ECO:0000256" key="2">
    <source>
        <dbReference type="ARBA" id="ARBA00008767"/>
    </source>
</evidence>
<keyword evidence="4" id="KW-0805">Transcription regulation</keyword>
<evidence type="ECO:0000256" key="6">
    <source>
        <dbReference type="ARBA" id="ARBA00023242"/>
    </source>
</evidence>
<comment type="subcellular location">
    <subcellularLocation>
        <location evidence="1">Nucleus</location>
    </subcellularLocation>
</comment>
<proteinExistence type="inferred from homology"/>
<dbReference type="OrthoDB" id="2193813at2759"/>
<evidence type="ECO:0000259" key="9">
    <source>
        <dbReference type="Pfam" id="PF10406"/>
    </source>
</evidence>
<reference evidence="11" key="3">
    <citation type="submission" date="2018-07" db="EMBL/GenBank/DDBJ databases">
        <authorList>
            <person name="Quirk P.G."/>
            <person name="Krulwich T.A."/>
        </authorList>
    </citation>
    <scope>NUCLEOTIDE SEQUENCE</scope>
    <source>
        <strain evidence="11">96224</strain>
    </source>
</reference>
<protein>
    <recommendedName>
        <fullName evidence="3">Transcription initiation factor TFIID subunit 8</fullName>
    </recommendedName>
</protein>
<evidence type="ECO:0000256" key="4">
    <source>
        <dbReference type="ARBA" id="ARBA00023015"/>
    </source>
</evidence>
<evidence type="ECO:0000313" key="10">
    <source>
        <dbReference type="EMBL" id="EPQ64054.1"/>
    </source>
</evidence>
<name>A0A061HH96_BLUGR</name>
<evidence type="ECO:0000313" key="12">
    <source>
        <dbReference type="Proteomes" id="UP000053110"/>
    </source>
</evidence>
<keyword evidence="6" id="KW-0539">Nucleus</keyword>
<gene>
    <name evidence="10" type="ORF">BGT96224_1572</name>
    <name evidence="11" type="ORF">BGT96224V2_LOCUS4369</name>
</gene>
<dbReference type="InterPro" id="IPR006565">
    <property type="entry name" value="BTP"/>
</dbReference>
<dbReference type="HOGENOM" id="CLU_026584_1_0_1"/>
<dbReference type="AlphaFoldDB" id="A0A061HH96"/>
<dbReference type="CDD" id="cd08049">
    <property type="entry name" value="TAF8"/>
    <property type="match status" value="1"/>
</dbReference>
<dbReference type="InterPro" id="IPR037818">
    <property type="entry name" value="TAF8"/>
</dbReference>
<dbReference type="EMBL" id="UIGY01000115">
    <property type="protein sequence ID" value="SUZ11234.1"/>
    <property type="molecule type" value="Genomic_DNA"/>
</dbReference>
<dbReference type="Proteomes" id="UP000053110">
    <property type="component" value="Unassembled WGS sequence"/>
</dbReference>
<organism evidence="11">
    <name type="scientific">Blumeria graminis f. sp. tritici 96224</name>
    <dbReference type="NCBI Taxonomy" id="1268274"/>
    <lineage>
        <taxon>Eukaryota</taxon>
        <taxon>Fungi</taxon>
        <taxon>Dikarya</taxon>
        <taxon>Ascomycota</taxon>
        <taxon>Pezizomycotina</taxon>
        <taxon>Leotiomycetes</taxon>
        <taxon>Erysiphales</taxon>
        <taxon>Erysiphaceae</taxon>
        <taxon>Blumeria</taxon>
    </lineage>
</organism>
<dbReference type="PANTHER" id="PTHR46469:SF1">
    <property type="entry name" value="TRANSCRIPTION INITIATION FACTOR TFIID SUBUNIT 8"/>
    <property type="match status" value="1"/>
</dbReference>
<dbReference type="GO" id="GO:0005669">
    <property type="term" value="C:transcription factor TFIID complex"/>
    <property type="evidence" value="ECO:0007669"/>
    <property type="project" value="InterPro"/>
</dbReference>
<dbReference type="PANTHER" id="PTHR46469">
    <property type="entry name" value="TRANSCRIPTION INITIATION FACTOR TFIID SUBUNIT 8"/>
    <property type="match status" value="1"/>
</dbReference>
<evidence type="ECO:0000256" key="3">
    <source>
        <dbReference type="ARBA" id="ARBA00017307"/>
    </source>
</evidence>
<feature type="compositionally biased region" description="Polar residues" evidence="7">
    <location>
        <begin position="271"/>
        <end position="282"/>
    </location>
</feature>
<feature type="domain" description="Transcription factor TFIID subunit 8 C-terminal" evidence="9">
    <location>
        <begin position="182"/>
        <end position="230"/>
    </location>
</feature>
<dbReference type="CDD" id="cd00076">
    <property type="entry name" value="HFD_SF"/>
    <property type="match status" value="1"/>
</dbReference>
<keyword evidence="5" id="KW-0804">Transcription</keyword>
<feature type="domain" description="Bromodomain associated" evidence="8">
    <location>
        <begin position="60"/>
        <end position="127"/>
    </location>
</feature>
<dbReference type="GO" id="GO:0006367">
    <property type="term" value="P:transcription initiation at RNA polymerase II promoter"/>
    <property type="evidence" value="ECO:0007669"/>
    <property type="project" value="TreeGrafter"/>
</dbReference>